<evidence type="ECO:0000256" key="2">
    <source>
        <dbReference type="ARBA" id="ARBA00007357"/>
    </source>
</evidence>
<sequence>MTFMTHSFIQAHSRMRMLESGIDTTSLSPFVSARSDFFRHVNGTWIDSYVLPDDKARYGSFDKLNDDAEEQIHDILEHSPETAPKSAALYHSFMDTDTIEKAGINPIREDLNRIDEVTTKRGLTQVLGQMDAAGGPSLFSQAVFANPGDPTHHVVHIFQAGLGLPDEAYYREENHKPVVEAYTAMVARLLELAGYAKDDKQSSRFARRFVEVERRIASNHWDVVASRDSEKTYNPRSFDEFAAALNNFNLEEWADSWQEAYNNTEAAISQPVSLRCALKNVIIYQPSFIDGIDEFWGEADLEDLKLWARVHVLIQWASYLPADFESTKFDFYGKVLRGTSVQRERWRRAVSLVDGISGEEVGQEYVKRHFPASSKQRMTELVANLIKAYEVSIMSSTWLGKDTQAKALEKLAKFTPMIGYPENWRDYSALDIRPEFSLIHNLRNASMYETAYQLAKAGQLVDKREWLMTPQTVNAYYEPTTNVIVFPAAILQPPFFNAEADDAANYGGIGAVIGHEIGHGFDDQGSKYDGDGNLTDWWTAEDRERFENLTGALISQYDQFTPRSVAQKYEAEGNADQMPHVKGAFTIGENIGDLGGVNISLKAYALALGAQNDSEEEMNRALASAPEMDGYTGLQRFFLSYASIWRSVNRVELAEQYLQIDPHSPAEFRVNGIVRNVDSFYSAFGVTESDEMYLAPEERVHIW</sequence>
<dbReference type="Pfam" id="PF05649">
    <property type="entry name" value="Peptidase_M13_N"/>
    <property type="match status" value="1"/>
</dbReference>
<dbReference type="GO" id="GO:0004222">
    <property type="term" value="F:metalloendopeptidase activity"/>
    <property type="evidence" value="ECO:0007669"/>
    <property type="project" value="InterPro"/>
</dbReference>
<reference evidence="10 11" key="1">
    <citation type="submission" date="2017-04" db="EMBL/GenBank/DDBJ databases">
        <title>Draft genome sequences of Alloscardovia macacae UMA81211 and UMA81212 isolated from the feces of a rhesus macaque (Macaca mulatta).</title>
        <authorList>
            <person name="Albert K."/>
            <person name="Sela D.A."/>
        </authorList>
    </citation>
    <scope>NUCLEOTIDE SEQUENCE [LARGE SCALE GENOMIC DNA]</scope>
    <source>
        <strain evidence="10 11">UMA81212</strain>
    </source>
</reference>
<keyword evidence="7" id="KW-0482">Metalloprotease</keyword>
<evidence type="ECO:0000256" key="5">
    <source>
        <dbReference type="ARBA" id="ARBA00022801"/>
    </source>
</evidence>
<dbReference type="Proteomes" id="UP000243540">
    <property type="component" value="Unassembled WGS sequence"/>
</dbReference>
<keyword evidence="5" id="KW-0378">Hydrolase</keyword>
<dbReference type="OrthoDB" id="9775677at2"/>
<dbReference type="InterPro" id="IPR008753">
    <property type="entry name" value="Peptidase_M13_N"/>
</dbReference>
<dbReference type="Pfam" id="PF01431">
    <property type="entry name" value="Peptidase_M13"/>
    <property type="match status" value="1"/>
</dbReference>
<dbReference type="STRING" id="1160091.B9T39_03490"/>
<gene>
    <name evidence="10" type="ORF">B9T39_03490</name>
</gene>
<dbReference type="InterPro" id="IPR000718">
    <property type="entry name" value="Peptidase_M13"/>
</dbReference>
<comment type="cofactor">
    <cofactor evidence="1">
        <name>Zn(2+)</name>
        <dbReference type="ChEBI" id="CHEBI:29105"/>
    </cofactor>
</comment>
<evidence type="ECO:0000313" key="10">
    <source>
        <dbReference type="EMBL" id="OTA29426.1"/>
    </source>
</evidence>
<evidence type="ECO:0000256" key="1">
    <source>
        <dbReference type="ARBA" id="ARBA00001947"/>
    </source>
</evidence>
<keyword evidence="4" id="KW-0479">Metal-binding</keyword>
<proteinExistence type="inferred from homology"/>
<dbReference type="RefSeq" id="WP_086106441.1">
    <property type="nucleotide sequence ID" value="NZ_NEKB01000002.1"/>
</dbReference>
<evidence type="ECO:0000313" key="11">
    <source>
        <dbReference type="Proteomes" id="UP000243540"/>
    </source>
</evidence>
<evidence type="ECO:0000256" key="4">
    <source>
        <dbReference type="ARBA" id="ARBA00022723"/>
    </source>
</evidence>
<keyword evidence="6" id="KW-0862">Zinc</keyword>
<dbReference type="PANTHER" id="PTHR11733:SF167">
    <property type="entry name" value="FI17812P1-RELATED"/>
    <property type="match status" value="1"/>
</dbReference>
<dbReference type="GO" id="GO:0005886">
    <property type="term" value="C:plasma membrane"/>
    <property type="evidence" value="ECO:0007669"/>
    <property type="project" value="TreeGrafter"/>
</dbReference>
<comment type="caution">
    <text evidence="10">The sequence shown here is derived from an EMBL/GenBank/DDBJ whole genome shotgun (WGS) entry which is preliminary data.</text>
</comment>
<dbReference type="AlphaFoldDB" id="A0A1Y2T2F5"/>
<dbReference type="SUPFAM" id="SSF55486">
    <property type="entry name" value="Metalloproteases ('zincins'), catalytic domain"/>
    <property type="match status" value="1"/>
</dbReference>
<organism evidence="10 11">
    <name type="scientific">Alloscardovia macacae</name>
    <dbReference type="NCBI Taxonomy" id="1160091"/>
    <lineage>
        <taxon>Bacteria</taxon>
        <taxon>Bacillati</taxon>
        <taxon>Actinomycetota</taxon>
        <taxon>Actinomycetes</taxon>
        <taxon>Bifidobacteriales</taxon>
        <taxon>Bifidobacteriaceae</taxon>
        <taxon>Alloscardovia</taxon>
    </lineage>
</organism>
<comment type="similarity">
    <text evidence="2">Belongs to the peptidase M13 family.</text>
</comment>
<dbReference type="PROSITE" id="PS51885">
    <property type="entry name" value="NEPRILYSIN"/>
    <property type="match status" value="1"/>
</dbReference>
<evidence type="ECO:0000259" key="8">
    <source>
        <dbReference type="Pfam" id="PF01431"/>
    </source>
</evidence>
<dbReference type="Gene3D" id="3.40.390.10">
    <property type="entry name" value="Collagenase (Catalytic Domain)"/>
    <property type="match status" value="1"/>
</dbReference>
<accession>A0A1Y2T2F5</accession>
<evidence type="ECO:0000256" key="6">
    <source>
        <dbReference type="ARBA" id="ARBA00022833"/>
    </source>
</evidence>
<evidence type="ECO:0000256" key="7">
    <source>
        <dbReference type="ARBA" id="ARBA00023049"/>
    </source>
</evidence>
<evidence type="ECO:0000259" key="9">
    <source>
        <dbReference type="Pfam" id="PF05649"/>
    </source>
</evidence>
<dbReference type="InterPro" id="IPR018497">
    <property type="entry name" value="Peptidase_M13_C"/>
</dbReference>
<dbReference type="GO" id="GO:0046872">
    <property type="term" value="F:metal ion binding"/>
    <property type="evidence" value="ECO:0007669"/>
    <property type="project" value="UniProtKB-KW"/>
</dbReference>
<feature type="domain" description="Peptidase M13 C-terminal" evidence="8">
    <location>
        <begin position="474"/>
        <end position="700"/>
    </location>
</feature>
<feature type="domain" description="Peptidase M13 N-terminal" evidence="9">
    <location>
        <begin position="35"/>
        <end position="421"/>
    </location>
</feature>
<dbReference type="Gene3D" id="1.10.1380.10">
    <property type="entry name" value="Neutral endopeptidase , domain2"/>
    <property type="match status" value="1"/>
</dbReference>
<name>A0A1Y2T2F5_9BIFI</name>
<dbReference type="InterPro" id="IPR024079">
    <property type="entry name" value="MetalloPept_cat_dom_sf"/>
</dbReference>
<dbReference type="InterPro" id="IPR042089">
    <property type="entry name" value="Peptidase_M13_dom_2"/>
</dbReference>
<dbReference type="EMBL" id="NEKC01000006">
    <property type="protein sequence ID" value="OTA29426.1"/>
    <property type="molecule type" value="Genomic_DNA"/>
</dbReference>
<keyword evidence="3" id="KW-0645">Protease</keyword>
<protein>
    <submittedName>
        <fullName evidence="10">Peptidase M13</fullName>
    </submittedName>
</protein>
<dbReference type="CDD" id="cd08662">
    <property type="entry name" value="M13"/>
    <property type="match status" value="1"/>
</dbReference>
<dbReference type="PANTHER" id="PTHR11733">
    <property type="entry name" value="ZINC METALLOPROTEASE FAMILY M13 NEPRILYSIN-RELATED"/>
    <property type="match status" value="1"/>
</dbReference>
<dbReference type="GO" id="GO:0016485">
    <property type="term" value="P:protein processing"/>
    <property type="evidence" value="ECO:0007669"/>
    <property type="project" value="TreeGrafter"/>
</dbReference>
<dbReference type="PRINTS" id="PR00786">
    <property type="entry name" value="NEPRILYSIN"/>
</dbReference>
<evidence type="ECO:0000256" key="3">
    <source>
        <dbReference type="ARBA" id="ARBA00022670"/>
    </source>
</evidence>